<dbReference type="SUPFAM" id="SSF53383">
    <property type="entry name" value="PLP-dependent transferases"/>
    <property type="match status" value="1"/>
</dbReference>
<dbReference type="InterPro" id="IPR050478">
    <property type="entry name" value="Ethylene_sulfur-biosynth"/>
</dbReference>
<dbReference type="Pfam" id="PF00155">
    <property type="entry name" value="Aminotran_1_2"/>
    <property type="match status" value="1"/>
</dbReference>
<dbReference type="EMBL" id="JBJKBG010000004">
    <property type="protein sequence ID" value="KAL3743008.1"/>
    <property type="molecule type" value="Genomic_DNA"/>
</dbReference>
<dbReference type="InterPro" id="IPR015422">
    <property type="entry name" value="PyrdxlP-dep_Trfase_small"/>
</dbReference>
<keyword evidence="2" id="KW-0266">Ethylene biosynthesis</keyword>
<comment type="cofactor">
    <cofactor evidence="1">
        <name>pyridoxal 5'-phosphate</name>
        <dbReference type="ChEBI" id="CHEBI:597326"/>
    </cofactor>
</comment>
<evidence type="ECO:0000313" key="10">
    <source>
        <dbReference type="EMBL" id="KAL3743008.1"/>
    </source>
</evidence>
<dbReference type="PANTHER" id="PTHR43795:SF6">
    <property type="entry name" value="1-AMINOCYCLOPROPANE-1-CARBOXYLATE SYNTHASE 6"/>
    <property type="match status" value="1"/>
</dbReference>
<feature type="domain" description="Aminotransferase class I/classII large" evidence="9">
    <location>
        <begin position="11"/>
        <end position="63"/>
    </location>
</feature>
<dbReference type="GO" id="GO:0016847">
    <property type="term" value="F:1-aminocyclopropane-1-carboxylate synthase activity"/>
    <property type="evidence" value="ECO:0007669"/>
    <property type="project" value="UniProtKB-EC"/>
</dbReference>
<dbReference type="Proteomes" id="UP001634007">
    <property type="component" value="Unassembled WGS sequence"/>
</dbReference>
<name>A0ABD3KU68_EUCGL</name>
<dbReference type="EC" id="4.4.1.14" evidence="7"/>
<reference evidence="10 11" key="1">
    <citation type="submission" date="2024-11" db="EMBL/GenBank/DDBJ databases">
        <title>Chromosome-level genome assembly of Eucalyptus globulus Labill. provides insights into its genome evolution.</title>
        <authorList>
            <person name="Li X."/>
        </authorList>
    </citation>
    <scope>NUCLEOTIDE SEQUENCE [LARGE SCALE GENOMIC DNA]</scope>
    <source>
        <strain evidence="10">CL2024</strain>
        <tissue evidence="10">Fresh tender leaves</tissue>
    </source>
</reference>
<evidence type="ECO:0000259" key="9">
    <source>
        <dbReference type="Pfam" id="PF00155"/>
    </source>
</evidence>
<evidence type="ECO:0000256" key="7">
    <source>
        <dbReference type="ARBA" id="ARBA00039053"/>
    </source>
</evidence>
<comment type="catalytic activity">
    <reaction evidence="8">
        <text>S-adenosyl-L-methionine = 1-aminocyclopropane-1-carboxylate + S-methyl-5'-thioadenosine + H(+)</text>
        <dbReference type="Rhea" id="RHEA:21744"/>
        <dbReference type="ChEBI" id="CHEBI:15378"/>
        <dbReference type="ChEBI" id="CHEBI:17509"/>
        <dbReference type="ChEBI" id="CHEBI:58360"/>
        <dbReference type="ChEBI" id="CHEBI:59789"/>
        <dbReference type="EC" id="4.4.1.14"/>
    </reaction>
</comment>
<gene>
    <name evidence="10" type="ORF">ACJRO7_018331</name>
</gene>
<dbReference type="InterPro" id="IPR015424">
    <property type="entry name" value="PyrdxlP-dep_Trfase"/>
</dbReference>
<protein>
    <recommendedName>
        <fullName evidence="7">1-aminocyclopropane-1-carboxylate synthase</fullName>
        <ecNumber evidence="7">4.4.1.14</ecNumber>
    </recommendedName>
</protein>
<sequence length="94" mass="11066">MDLRRLLMESTVEAETALWQVIINDVKLNVSPGSSFHCLEPRWFRVCIANMNEKTMKVALAQIREFVLRNGDKLNRKEKCWQSNLRLRVPFCTQ</sequence>
<evidence type="ECO:0000256" key="1">
    <source>
        <dbReference type="ARBA" id="ARBA00001933"/>
    </source>
</evidence>
<evidence type="ECO:0000256" key="3">
    <source>
        <dbReference type="ARBA" id="ARBA00022691"/>
    </source>
</evidence>
<proteinExistence type="predicted"/>
<comment type="pathway">
    <text evidence="6">Alkene biosynthesis; ethylene biosynthesis via S-adenosyl-L-methionine; ethylene from S-adenosyl-L-methionine: step 1/2.</text>
</comment>
<dbReference type="AlphaFoldDB" id="A0ABD3KU68"/>
<keyword evidence="3" id="KW-0949">S-adenosyl-L-methionine</keyword>
<accession>A0ABD3KU68</accession>
<comment type="caution">
    <text evidence="10">The sequence shown here is derived from an EMBL/GenBank/DDBJ whole genome shotgun (WGS) entry which is preliminary data.</text>
</comment>
<evidence type="ECO:0000313" key="11">
    <source>
        <dbReference type="Proteomes" id="UP001634007"/>
    </source>
</evidence>
<dbReference type="PANTHER" id="PTHR43795">
    <property type="entry name" value="BIFUNCTIONAL ASPARTATE AMINOTRANSFERASE AND GLUTAMATE/ASPARTATE-PREPHENATE AMINOTRANSFERASE-RELATED"/>
    <property type="match status" value="1"/>
</dbReference>
<evidence type="ECO:0000256" key="8">
    <source>
        <dbReference type="ARBA" id="ARBA00049554"/>
    </source>
</evidence>
<dbReference type="InterPro" id="IPR004839">
    <property type="entry name" value="Aminotransferase_I/II_large"/>
</dbReference>
<organism evidence="10 11">
    <name type="scientific">Eucalyptus globulus</name>
    <name type="common">Tasmanian blue gum</name>
    <dbReference type="NCBI Taxonomy" id="34317"/>
    <lineage>
        <taxon>Eukaryota</taxon>
        <taxon>Viridiplantae</taxon>
        <taxon>Streptophyta</taxon>
        <taxon>Embryophyta</taxon>
        <taxon>Tracheophyta</taxon>
        <taxon>Spermatophyta</taxon>
        <taxon>Magnoliopsida</taxon>
        <taxon>eudicotyledons</taxon>
        <taxon>Gunneridae</taxon>
        <taxon>Pentapetalae</taxon>
        <taxon>rosids</taxon>
        <taxon>malvids</taxon>
        <taxon>Myrtales</taxon>
        <taxon>Myrtaceae</taxon>
        <taxon>Myrtoideae</taxon>
        <taxon>Eucalypteae</taxon>
        <taxon>Eucalyptus</taxon>
    </lineage>
</organism>
<evidence type="ECO:0000256" key="4">
    <source>
        <dbReference type="ARBA" id="ARBA00022898"/>
    </source>
</evidence>
<keyword evidence="11" id="KW-1185">Reference proteome</keyword>
<dbReference type="Gene3D" id="3.90.1150.10">
    <property type="entry name" value="Aspartate Aminotransferase, domain 1"/>
    <property type="match status" value="1"/>
</dbReference>
<keyword evidence="4" id="KW-0663">Pyridoxal phosphate</keyword>
<keyword evidence="5" id="KW-0456">Lyase</keyword>
<dbReference type="GO" id="GO:0009693">
    <property type="term" value="P:ethylene biosynthetic process"/>
    <property type="evidence" value="ECO:0007669"/>
    <property type="project" value="UniProtKB-KW"/>
</dbReference>
<evidence type="ECO:0000256" key="2">
    <source>
        <dbReference type="ARBA" id="ARBA00022666"/>
    </source>
</evidence>
<evidence type="ECO:0000256" key="6">
    <source>
        <dbReference type="ARBA" id="ARBA00037888"/>
    </source>
</evidence>
<evidence type="ECO:0000256" key="5">
    <source>
        <dbReference type="ARBA" id="ARBA00023239"/>
    </source>
</evidence>